<feature type="region of interest" description="Disordered" evidence="1">
    <location>
        <begin position="220"/>
        <end position="261"/>
    </location>
</feature>
<evidence type="ECO:0000313" key="2">
    <source>
        <dbReference type="EMBL" id="CUG90467.1"/>
    </source>
</evidence>
<accession>A0A0S4JFZ5</accession>
<gene>
    <name evidence="2" type="ORF">BSAL_26915</name>
</gene>
<sequence length="693" mass="75045">MEYDASVKRASTDGADERTANRQQQHVVNDGTDDLRCIAASSYAAAGYCRRAVSIARPEHLPAVIENTVKVRRSGWMAALQMASCIQATSTPLTTTTKWSLRDGTRSGSMAPLIAVCSAMDWACRAQPTRMYFDTMLPSVAATVVSWATAQNHVHSSDPHVRLTDRAEVEMLMSKLTRVAQPHAHWQEVLLVFKEYVKGAAAGATGAPVAETAVAETAVGEGSECNASNTPKGEAGVNRSAGYHQRQGDDTKDSSSSSTPTGRVMHVLLLADRWQEALQVFEHTPHKMRNAHTSSRNYLLTAISKKLAAGAEEMLPALSTSPPPHNLPECALADIVERDYHALRDAYVSQQPKNHFTHVTFVRALCECTHLVGCGSDEIQHALRALQHSPRARRCAEDTALHASFGGSWQTAVFLYMLQGDAQHSRYLGPIAIAACAQQYHEQQCAMLLTHLCTRSSQSLSRKQLTMCCAAMVACGVWGQATPSSNTSHPASGASSTALESTSVLTDAIRRHQLIGSQEDYDAFAAQFLEYLSSAVLHRSRAAEISHESCPSTLQRIADESEDVRKRRVAGEKDRAWRAMCIAATRRRRTAEAITNPEHLMGNLVALLEVPPKLSHIAATAELRSTYRHKADYYSGSMSVGWIAALQILNAAAQVGGKGDGGGGGETASWSTASLPTLLMDLGFHQNTVMACL</sequence>
<evidence type="ECO:0000313" key="3">
    <source>
        <dbReference type="Proteomes" id="UP000051952"/>
    </source>
</evidence>
<feature type="region of interest" description="Disordered" evidence="1">
    <location>
        <begin position="1"/>
        <end position="25"/>
    </location>
</feature>
<reference evidence="3" key="1">
    <citation type="submission" date="2015-09" db="EMBL/GenBank/DDBJ databases">
        <authorList>
            <consortium name="Pathogen Informatics"/>
        </authorList>
    </citation>
    <scope>NUCLEOTIDE SEQUENCE [LARGE SCALE GENOMIC DNA]</scope>
    <source>
        <strain evidence="3">Lake Konstanz</strain>
    </source>
</reference>
<feature type="compositionally biased region" description="Basic and acidic residues" evidence="1">
    <location>
        <begin position="1"/>
        <end position="20"/>
    </location>
</feature>
<proteinExistence type="predicted"/>
<dbReference type="AlphaFoldDB" id="A0A0S4JFZ5"/>
<protein>
    <submittedName>
        <fullName evidence="2">Uncharacterized protein</fullName>
    </submittedName>
</protein>
<dbReference type="Proteomes" id="UP000051952">
    <property type="component" value="Unassembled WGS sequence"/>
</dbReference>
<organism evidence="2 3">
    <name type="scientific">Bodo saltans</name>
    <name type="common">Flagellated protozoan</name>
    <dbReference type="NCBI Taxonomy" id="75058"/>
    <lineage>
        <taxon>Eukaryota</taxon>
        <taxon>Discoba</taxon>
        <taxon>Euglenozoa</taxon>
        <taxon>Kinetoplastea</taxon>
        <taxon>Metakinetoplastina</taxon>
        <taxon>Eubodonida</taxon>
        <taxon>Bodonidae</taxon>
        <taxon>Bodo</taxon>
    </lineage>
</organism>
<dbReference type="VEuPathDB" id="TriTrypDB:BSAL_26915"/>
<keyword evidence="3" id="KW-1185">Reference proteome</keyword>
<evidence type="ECO:0000256" key="1">
    <source>
        <dbReference type="SAM" id="MobiDB-lite"/>
    </source>
</evidence>
<dbReference type="EMBL" id="CYKH01001836">
    <property type="protein sequence ID" value="CUG90467.1"/>
    <property type="molecule type" value="Genomic_DNA"/>
</dbReference>
<name>A0A0S4JFZ5_BODSA</name>